<protein>
    <recommendedName>
        <fullName evidence="3">DUF4262 domain-containing protein</fullName>
    </recommendedName>
</protein>
<keyword evidence="2" id="KW-1185">Reference proteome</keyword>
<name>A0ABU2C3G9_9BURK</name>
<evidence type="ECO:0000313" key="1">
    <source>
        <dbReference type="EMBL" id="MDR7375870.1"/>
    </source>
</evidence>
<dbReference type="EMBL" id="JAVDXT010000001">
    <property type="protein sequence ID" value="MDR7375870.1"/>
    <property type="molecule type" value="Genomic_DNA"/>
</dbReference>
<comment type="caution">
    <text evidence="1">The sequence shown here is derived from an EMBL/GenBank/DDBJ whole genome shotgun (WGS) entry which is preliminary data.</text>
</comment>
<gene>
    <name evidence="1" type="ORF">J2X19_000528</name>
</gene>
<organism evidence="1 2">
    <name type="scientific">Rhodoferax ferrireducens</name>
    <dbReference type="NCBI Taxonomy" id="192843"/>
    <lineage>
        <taxon>Bacteria</taxon>
        <taxon>Pseudomonadati</taxon>
        <taxon>Pseudomonadota</taxon>
        <taxon>Betaproteobacteria</taxon>
        <taxon>Burkholderiales</taxon>
        <taxon>Comamonadaceae</taxon>
        <taxon>Rhodoferax</taxon>
    </lineage>
</organism>
<sequence length="185" mass="20614">MGLSFAWTAVKGLPAADALSRLLLGPTEETCDFPFNAVASHVLPNQWLMVAAGTCNHRIISSDSMAALSKGCQAVACAIEEHVGFSMAELWLDGEQVWQVEYSADRPDVLCWSGTLPDRFETLHASAEPDDSDNLEGFFLMDIPVMMAKDIAGYRHDEDNPDFDATPFQLLDDLRPKRPWWKLWP</sequence>
<evidence type="ECO:0008006" key="3">
    <source>
        <dbReference type="Google" id="ProtNLM"/>
    </source>
</evidence>
<proteinExistence type="predicted"/>
<evidence type="ECO:0000313" key="2">
    <source>
        <dbReference type="Proteomes" id="UP001180487"/>
    </source>
</evidence>
<dbReference type="RefSeq" id="WP_310370397.1">
    <property type="nucleotide sequence ID" value="NZ_JAVDXT010000001.1"/>
</dbReference>
<accession>A0ABU2C3G9</accession>
<dbReference type="Proteomes" id="UP001180487">
    <property type="component" value="Unassembled WGS sequence"/>
</dbReference>
<reference evidence="1 2" key="1">
    <citation type="submission" date="2023-07" db="EMBL/GenBank/DDBJ databases">
        <title>Sorghum-associated microbial communities from plants grown in Nebraska, USA.</title>
        <authorList>
            <person name="Schachtman D."/>
        </authorList>
    </citation>
    <scope>NUCLEOTIDE SEQUENCE [LARGE SCALE GENOMIC DNA]</scope>
    <source>
        <strain evidence="1 2">BE313</strain>
    </source>
</reference>